<dbReference type="RefSeq" id="WP_186869366.1">
    <property type="nucleotide sequence ID" value="NZ_JACOOL010000004.1"/>
</dbReference>
<dbReference type="SMART" id="SM00642">
    <property type="entry name" value="Aamy"/>
    <property type="match status" value="1"/>
</dbReference>
<dbReference type="InterPro" id="IPR054174">
    <property type="entry name" value="Alpha-amylase-like_C"/>
</dbReference>
<evidence type="ECO:0000256" key="2">
    <source>
        <dbReference type="ARBA" id="ARBA00022723"/>
    </source>
</evidence>
<dbReference type="AlphaFoldDB" id="A0A923RIE2"/>
<evidence type="ECO:0000256" key="1">
    <source>
        <dbReference type="ARBA" id="ARBA00001913"/>
    </source>
</evidence>
<evidence type="ECO:0000256" key="5">
    <source>
        <dbReference type="SAM" id="SignalP"/>
    </source>
</evidence>
<feature type="domain" description="Glycosyl hydrolase family 13 catalytic" evidence="6">
    <location>
        <begin position="36"/>
        <end position="373"/>
    </location>
</feature>
<dbReference type="Gene3D" id="2.60.40.1180">
    <property type="entry name" value="Golgi alpha-mannosidase II"/>
    <property type="match status" value="1"/>
</dbReference>
<accession>A0A923RIE2</accession>
<feature type="chain" id="PRO_5037641155" evidence="5">
    <location>
        <begin position="25"/>
        <end position="499"/>
    </location>
</feature>
<evidence type="ECO:0000256" key="3">
    <source>
        <dbReference type="ARBA" id="ARBA00022729"/>
    </source>
</evidence>
<reference evidence="7" key="1">
    <citation type="submission" date="2020-08" db="EMBL/GenBank/DDBJ databases">
        <title>Genome public.</title>
        <authorList>
            <person name="Liu C."/>
            <person name="Sun Q."/>
        </authorList>
    </citation>
    <scope>NUCLEOTIDE SEQUENCE</scope>
    <source>
        <strain evidence="7">BX22</strain>
    </source>
</reference>
<evidence type="ECO:0000313" key="7">
    <source>
        <dbReference type="EMBL" id="MBC5636668.1"/>
    </source>
</evidence>
<proteinExistence type="predicted"/>
<dbReference type="SUPFAM" id="SSF51445">
    <property type="entry name" value="(Trans)glycosidases"/>
    <property type="match status" value="1"/>
</dbReference>
<dbReference type="Gene3D" id="3.20.20.80">
    <property type="entry name" value="Glycosidases"/>
    <property type="match status" value="1"/>
</dbReference>
<comment type="caution">
    <text evidence="7">The sequence shown here is derived from an EMBL/GenBank/DDBJ whole genome shotgun (WGS) entry which is preliminary data.</text>
</comment>
<evidence type="ECO:0000259" key="6">
    <source>
        <dbReference type="SMART" id="SM00642"/>
    </source>
</evidence>
<keyword evidence="8" id="KW-1185">Reference proteome</keyword>
<feature type="signal peptide" evidence="5">
    <location>
        <begin position="1"/>
        <end position="24"/>
    </location>
</feature>
<dbReference type="GO" id="GO:0046872">
    <property type="term" value="F:metal ion binding"/>
    <property type="evidence" value="ECO:0007669"/>
    <property type="project" value="UniProtKB-KW"/>
</dbReference>
<keyword evidence="4" id="KW-0472">Membrane</keyword>
<sequence>MKKIASMLIAILVLFHTYPAISFAEENSIQEEIIYDILVDRFNNGSQAFSDQVRIDDPLAYHGGDIKGIMMKLDDIKKIGFTAISLSPIMANAKDGYHGYWIEDFYSVEPQFGTMEEFQSFVQEAHNRDIKVMLELVINYVANSHPIVTDSDKQDWIVQQADIDTSKEPWLENITVLNQANPEVQAMLIDVAKYWMNEGNVDGFILHAADQASPEFLETLTREIKAESPNVYIIANVLGEEVSEELMNIQTIDAVDNPELSQTIADVFSHEDNPVEQIYTKWEELGIKNSLHYVDNKTLNRFTQVAAENKRNDINTWKLVLVSLLTTPGVPILFQGSEVPMYGAGIEQIHSLVNFNSGEPDLEEVYTKALALRNSFPALQYGDFELVGSNEGMSVMKRTYQDEIMYIAINNDSVSRAVSITDLAPDLQLRGLLGDNLVREIHDGEYKLGLARETADVFIVEENTGINWGFVAPMIIILLSFVSAVIYLTRKQRKREATE</sequence>
<dbReference type="GO" id="GO:0005975">
    <property type="term" value="P:carbohydrate metabolic process"/>
    <property type="evidence" value="ECO:0007669"/>
    <property type="project" value="InterPro"/>
</dbReference>
<dbReference type="InterPro" id="IPR017853">
    <property type="entry name" value="GH"/>
</dbReference>
<dbReference type="InterPro" id="IPR013780">
    <property type="entry name" value="Glyco_hydro_b"/>
</dbReference>
<evidence type="ECO:0000256" key="4">
    <source>
        <dbReference type="SAM" id="Phobius"/>
    </source>
</evidence>
<dbReference type="Pfam" id="PF00128">
    <property type="entry name" value="Alpha-amylase"/>
    <property type="match status" value="1"/>
</dbReference>
<name>A0A923RIE2_9BACI</name>
<protein>
    <submittedName>
        <fullName evidence="7">Alpha-amylase</fullName>
    </submittedName>
</protein>
<evidence type="ECO:0000313" key="8">
    <source>
        <dbReference type="Proteomes" id="UP000637359"/>
    </source>
</evidence>
<keyword evidence="3 5" id="KW-0732">Signal</keyword>
<dbReference type="Proteomes" id="UP000637359">
    <property type="component" value="Unassembled WGS sequence"/>
</dbReference>
<dbReference type="PANTHER" id="PTHR10357:SF215">
    <property type="entry name" value="ALPHA-AMYLASE 1"/>
    <property type="match status" value="1"/>
</dbReference>
<keyword evidence="2" id="KW-0479">Metal-binding</keyword>
<dbReference type="Pfam" id="PF22026">
    <property type="entry name" value="Alpha-amylase_C_2"/>
    <property type="match status" value="1"/>
</dbReference>
<keyword evidence="4" id="KW-1133">Transmembrane helix</keyword>
<gene>
    <name evidence="7" type="ORF">H8S33_07495</name>
</gene>
<feature type="transmembrane region" description="Helical" evidence="4">
    <location>
        <begin position="468"/>
        <end position="488"/>
    </location>
</feature>
<dbReference type="EMBL" id="JACOOL010000004">
    <property type="protein sequence ID" value="MBC5636668.1"/>
    <property type="molecule type" value="Genomic_DNA"/>
</dbReference>
<dbReference type="SUPFAM" id="SSF51011">
    <property type="entry name" value="Glycosyl hydrolase domain"/>
    <property type="match status" value="1"/>
</dbReference>
<organism evidence="7 8">
    <name type="scientific">Ornithinibacillus hominis</name>
    <dbReference type="NCBI Taxonomy" id="2763055"/>
    <lineage>
        <taxon>Bacteria</taxon>
        <taxon>Bacillati</taxon>
        <taxon>Bacillota</taxon>
        <taxon>Bacilli</taxon>
        <taxon>Bacillales</taxon>
        <taxon>Bacillaceae</taxon>
        <taxon>Ornithinibacillus</taxon>
    </lineage>
</organism>
<dbReference type="PANTHER" id="PTHR10357">
    <property type="entry name" value="ALPHA-AMYLASE FAMILY MEMBER"/>
    <property type="match status" value="1"/>
</dbReference>
<dbReference type="InterPro" id="IPR006047">
    <property type="entry name" value="GH13_cat_dom"/>
</dbReference>
<comment type="cofactor">
    <cofactor evidence="1">
        <name>Ca(2+)</name>
        <dbReference type="ChEBI" id="CHEBI:29108"/>
    </cofactor>
</comment>
<keyword evidence="4" id="KW-0812">Transmembrane</keyword>